<evidence type="ECO:0000313" key="2">
    <source>
        <dbReference type="EMBL" id="KAK6119460.1"/>
    </source>
</evidence>
<dbReference type="EMBL" id="JABTTQ020003189">
    <property type="protein sequence ID" value="KAK6119460.1"/>
    <property type="molecule type" value="Genomic_DNA"/>
</dbReference>
<accession>A0ABR0UB69</accession>
<evidence type="ECO:0000313" key="4">
    <source>
        <dbReference type="Proteomes" id="UP001318860"/>
    </source>
</evidence>
<dbReference type="EMBL" id="JABTTQ020000002">
    <property type="protein sequence ID" value="KAK6162134.1"/>
    <property type="molecule type" value="Genomic_DNA"/>
</dbReference>
<dbReference type="PANTHER" id="PTHR36312">
    <property type="entry name" value="THIONIN-LIKE PROTEIN 1"/>
    <property type="match status" value="1"/>
</dbReference>
<sequence length="110" mass="12144">MERKIKGGAGSIILMVLVLANIGVHAQNTYACWGGCYNNCFINTKRTQTESLACDYQCLNSCIPHSAADFKYYCQIGCSLKLCIPVSYDSARLEKCFGKCTKLCKKSLLP</sequence>
<feature type="chain" id="PRO_5045031349" description="Thionin-like protein" evidence="1">
    <location>
        <begin position="27"/>
        <end position="110"/>
    </location>
</feature>
<protein>
    <recommendedName>
        <fullName evidence="5">Thionin-like protein</fullName>
    </recommendedName>
</protein>
<evidence type="ECO:0000256" key="1">
    <source>
        <dbReference type="SAM" id="SignalP"/>
    </source>
</evidence>
<reference evidence="2" key="2">
    <citation type="submission" date="2024-01" db="EMBL/GenBank/DDBJ databases">
        <authorList>
            <person name="Ma L."/>
        </authorList>
    </citation>
    <scope>NUCLEOTIDE SEQUENCE</scope>
    <source>
        <strain evidence="2">DH-2019</strain>
        <tissue evidence="2">Leaves</tissue>
    </source>
</reference>
<dbReference type="PANTHER" id="PTHR36312:SF2">
    <property type="entry name" value="THIONIN-LIKE PROTEIN"/>
    <property type="match status" value="1"/>
</dbReference>
<reference evidence="2 4" key="1">
    <citation type="journal article" date="2021" name="Comput. Struct. Biotechnol. J.">
        <title>De novo genome assembly of the potent medicinal plant Rehmannia glutinosa using nanopore technology.</title>
        <authorList>
            <person name="Ma L."/>
            <person name="Dong C."/>
            <person name="Song C."/>
            <person name="Wang X."/>
            <person name="Zheng X."/>
            <person name="Niu Y."/>
            <person name="Chen S."/>
            <person name="Feng W."/>
        </authorList>
    </citation>
    <scope>NUCLEOTIDE SEQUENCE [LARGE SCALE GENOMIC DNA]</scope>
    <source>
        <strain evidence="2">DH-2019</strain>
    </source>
</reference>
<keyword evidence="1" id="KW-0732">Signal</keyword>
<evidence type="ECO:0008006" key="5">
    <source>
        <dbReference type="Google" id="ProtNLM"/>
    </source>
</evidence>
<name>A0ABR0UB69_REHGL</name>
<proteinExistence type="predicted"/>
<dbReference type="InterPro" id="IPR038975">
    <property type="entry name" value="THNL"/>
</dbReference>
<gene>
    <name evidence="3" type="ORF">DH2020_001975</name>
    <name evidence="2" type="ORF">DH2020_046797</name>
</gene>
<dbReference type="Proteomes" id="UP001318860">
    <property type="component" value="Unassembled WGS sequence"/>
</dbReference>
<comment type="caution">
    <text evidence="2">The sequence shown here is derived from an EMBL/GenBank/DDBJ whole genome shotgun (WGS) entry which is preliminary data.</text>
</comment>
<keyword evidence="4" id="KW-1185">Reference proteome</keyword>
<evidence type="ECO:0000313" key="3">
    <source>
        <dbReference type="EMBL" id="KAK6162134.1"/>
    </source>
</evidence>
<organism evidence="2 4">
    <name type="scientific">Rehmannia glutinosa</name>
    <name type="common">Chinese foxglove</name>
    <dbReference type="NCBI Taxonomy" id="99300"/>
    <lineage>
        <taxon>Eukaryota</taxon>
        <taxon>Viridiplantae</taxon>
        <taxon>Streptophyta</taxon>
        <taxon>Embryophyta</taxon>
        <taxon>Tracheophyta</taxon>
        <taxon>Spermatophyta</taxon>
        <taxon>Magnoliopsida</taxon>
        <taxon>eudicotyledons</taxon>
        <taxon>Gunneridae</taxon>
        <taxon>Pentapetalae</taxon>
        <taxon>asterids</taxon>
        <taxon>lamiids</taxon>
        <taxon>Lamiales</taxon>
        <taxon>Orobanchaceae</taxon>
        <taxon>Rehmannieae</taxon>
        <taxon>Rehmannia</taxon>
    </lineage>
</organism>
<feature type="signal peptide" evidence="1">
    <location>
        <begin position="1"/>
        <end position="26"/>
    </location>
</feature>